<accession>A0A7K4MN32</accession>
<evidence type="ECO:0008006" key="3">
    <source>
        <dbReference type="Google" id="ProtNLM"/>
    </source>
</evidence>
<dbReference type="AlphaFoldDB" id="A0A7K4MN32"/>
<organism evidence="1 2">
    <name type="scientific">Marine Group I thaumarchaeote</name>
    <dbReference type="NCBI Taxonomy" id="2511932"/>
    <lineage>
        <taxon>Archaea</taxon>
        <taxon>Nitrososphaerota</taxon>
        <taxon>Marine Group I</taxon>
    </lineage>
</organism>
<reference evidence="1 2" key="1">
    <citation type="journal article" date="2019" name="Environ. Microbiol.">
        <title>Genomics insights into ecotype formation of ammonia-oxidizing archaea in the deep ocean.</title>
        <authorList>
            <person name="Wang Y."/>
            <person name="Huang J.M."/>
            <person name="Cui G.J."/>
            <person name="Nunoura T."/>
            <person name="Takaki Y."/>
            <person name="Li W.L."/>
            <person name="Li J."/>
            <person name="Gao Z.M."/>
            <person name="Takai K."/>
            <person name="Zhang A.Q."/>
            <person name="Stepanauskas R."/>
        </authorList>
    </citation>
    <scope>NUCLEOTIDE SEQUENCE [LARGE SCALE GENOMIC DNA]</scope>
    <source>
        <strain evidence="1 2">C4</strain>
    </source>
</reference>
<dbReference type="EMBL" id="JACATK010000014">
    <property type="protein sequence ID" value="NWJ29942.1"/>
    <property type="molecule type" value="Genomic_DNA"/>
</dbReference>
<evidence type="ECO:0000313" key="2">
    <source>
        <dbReference type="Proteomes" id="UP000568446"/>
    </source>
</evidence>
<evidence type="ECO:0000313" key="1">
    <source>
        <dbReference type="EMBL" id="NWJ29942.1"/>
    </source>
</evidence>
<dbReference type="Proteomes" id="UP000568446">
    <property type="component" value="Unassembled WGS sequence"/>
</dbReference>
<comment type="caution">
    <text evidence="1">The sequence shown here is derived from an EMBL/GenBank/DDBJ whole genome shotgun (WGS) entry which is preliminary data.</text>
</comment>
<protein>
    <recommendedName>
        <fullName evidence="3">DNA replication complex GINS family protein</fullName>
    </recommendedName>
</protein>
<name>A0A7K4MN32_9ARCH</name>
<sequence length="146" mass="16982">MASADDISSMFYDESEKLENLINNVTTKSELSLHEIIETYFQIMNVSSMAVILKQQLQADEHKILLDKIIDIERVISEKFNSSIHPQVLKKLTKSIQDSIKNLQSEDLEQKSKEDIENEAKLYEELRQKMSTKEFVEQYDKGLSHD</sequence>
<gene>
    <name evidence="1" type="ORF">HX850_03395</name>
</gene>
<proteinExistence type="predicted"/>